<dbReference type="AlphaFoldDB" id="A0A821T4M6"/>
<dbReference type="EMBL" id="CAJOBP010066073">
    <property type="protein sequence ID" value="CAF4866962.1"/>
    <property type="molecule type" value="Genomic_DNA"/>
</dbReference>
<keyword evidence="3" id="KW-1185">Reference proteome</keyword>
<evidence type="ECO:0000313" key="3">
    <source>
        <dbReference type="Proteomes" id="UP000663873"/>
    </source>
</evidence>
<gene>
    <name evidence="2" type="ORF">UJA718_LOCUS44112</name>
</gene>
<feature type="non-terminal residue" evidence="2">
    <location>
        <position position="1"/>
    </location>
</feature>
<feature type="compositionally biased region" description="Low complexity" evidence="1">
    <location>
        <begin position="46"/>
        <end position="59"/>
    </location>
</feature>
<organism evidence="2 3">
    <name type="scientific">Rotaria socialis</name>
    <dbReference type="NCBI Taxonomy" id="392032"/>
    <lineage>
        <taxon>Eukaryota</taxon>
        <taxon>Metazoa</taxon>
        <taxon>Spiralia</taxon>
        <taxon>Gnathifera</taxon>
        <taxon>Rotifera</taxon>
        <taxon>Eurotatoria</taxon>
        <taxon>Bdelloidea</taxon>
        <taxon>Philodinida</taxon>
        <taxon>Philodinidae</taxon>
        <taxon>Rotaria</taxon>
    </lineage>
</organism>
<feature type="non-terminal residue" evidence="2">
    <location>
        <position position="72"/>
    </location>
</feature>
<feature type="region of interest" description="Disordered" evidence="1">
    <location>
        <begin position="1"/>
        <end position="72"/>
    </location>
</feature>
<evidence type="ECO:0000256" key="1">
    <source>
        <dbReference type="SAM" id="MobiDB-lite"/>
    </source>
</evidence>
<evidence type="ECO:0000313" key="2">
    <source>
        <dbReference type="EMBL" id="CAF4866962.1"/>
    </source>
</evidence>
<reference evidence="2" key="1">
    <citation type="submission" date="2021-02" db="EMBL/GenBank/DDBJ databases">
        <authorList>
            <person name="Nowell W R."/>
        </authorList>
    </citation>
    <scope>NUCLEOTIDE SEQUENCE</scope>
</reference>
<feature type="compositionally biased region" description="Polar residues" evidence="1">
    <location>
        <begin position="60"/>
        <end position="72"/>
    </location>
</feature>
<dbReference type="Proteomes" id="UP000663873">
    <property type="component" value="Unassembled WGS sequence"/>
</dbReference>
<feature type="compositionally biased region" description="Polar residues" evidence="1">
    <location>
        <begin position="10"/>
        <end position="25"/>
    </location>
</feature>
<feature type="compositionally biased region" description="Basic residues" evidence="1">
    <location>
        <begin position="28"/>
        <end position="37"/>
    </location>
</feature>
<comment type="caution">
    <text evidence="2">The sequence shown here is derived from an EMBL/GenBank/DDBJ whole genome shotgun (WGS) entry which is preliminary data.</text>
</comment>
<proteinExistence type="predicted"/>
<name>A0A821T4M6_9BILA</name>
<protein>
    <submittedName>
        <fullName evidence="2">Uncharacterized protein</fullName>
    </submittedName>
</protein>
<sequence length="72" mass="7891">TSSTLTSLLQTPVQSRSLSNDSNDLFQRKIKKFKSSHKKSDQTDKLTQLLSSPTTPLSPIANNIGRTSTNIS</sequence>
<accession>A0A821T4M6</accession>